<evidence type="ECO:0000313" key="10">
    <source>
        <dbReference type="Proteomes" id="UP000263833"/>
    </source>
</evidence>
<feature type="transmembrane region" description="Helical" evidence="8">
    <location>
        <begin position="81"/>
        <end position="100"/>
    </location>
</feature>
<dbReference type="EMBL" id="QRGP01000003">
    <property type="protein sequence ID" value="RDV01578.1"/>
    <property type="molecule type" value="Genomic_DNA"/>
</dbReference>
<keyword evidence="5 8" id="KW-0812">Transmembrane</keyword>
<feature type="transmembrane region" description="Helical" evidence="8">
    <location>
        <begin position="34"/>
        <end position="60"/>
    </location>
</feature>
<name>A0A371B1Z4_9SPHN</name>
<keyword evidence="10" id="KW-1185">Reference proteome</keyword>
<proteinExistence type="inferred from homology"/>
<accession>A0A371B1Z4</accession>
<protein>
    <recommendedName>
        <fullName evidence="8">Probable membrane transporter protein</fullName>
    </recommendedName>
</protein>
<keyword evidence="6 8" id="KW-1133">Transmembrane helix</keyword>
<dbReference type="PANTHER" id="PTHR30269:SF37">
    <property type="entry name" value="MEMBRANE TRANSPORTER PROTEIN"/>
    <property type="match status" value="1"/>
</dbReference>
<feature type="transmembrane region" description="Helical" evidence="8">
    <location>
        <begin position="201"/>
        <end position="218"/>
    </location>
</feature>
<evidence type="ECO:0000256" key="8">
    <source>
        <dbReference type="RuleBase" id="RU363041"/>
    </source>
</evidence>
<reference evidence="10" key="1">
    <citation type="submission" date="2018-08" db="EMBL/GenBank/DDBJ databases">
        <authorList>
            <person name="Kim S.-J."/>
            <person name="Jung G.-Y."/>
        </authorList>
    </citation>
    <scope>NUCLEOTIDE SEQUENCE [LARGE SCALE GENOMIC DNA]</scope>
    <source>
        <strain evidence="10">GY_G</strain>
    </source>
</reference>
<evidence type="ECO:0000256" key="3">
    <source>
        <dbReference type="ARBA" id="ARBA00022448"/>
    </source>
</evidence>
<dbReference type="InterPro" id="IPR052017">
    <property type="entry name" value="TSUP"/>
</dbReference>
<evidence type="ECO:0000256" key="5">
    <source>
        <dbReference type="ARBA" id="ARBA00022692"/>
    </source>
</evidence>
<feature type="transmembrane region" description="Helical" evidence="8">
    <location>
        <begin position="106"/>
        <end position="125"/>
    </location>
</feature>
<feature type="transmembrane region" description="Helical" evidence="8">
    <location>
        <begin position="137"/>
        <end position="154"/>
    </location>
</feature>
<dbReference type="AlphaFoldDB" id="A0A371B1Z4"/>
<evidence type="ECO:0000256" key="4">
    <source>
        <dbReference type="ARBA" id="ARBA00022475"/>
    </source>
</evidence>
<keyword evidence="7 8" id="KW-0472">Membrane</keyword>
<organism evidence="9 10">
    <name type="scientific">Sphingorhabdus pulchriflava</name>
    <dbReference type="NCBI Taxonomy" id="2292257"/>
    <lineage>
        <taxon>Bacteria</taxon>
        <taxon>Pseudomonadati</taxon>
        <taxon>Pseudomonadota</taxon>
        <taxon>Alphaproteobacteria</taxon>
        <taxon>Sphingomonadales</taxon>
        <taxon>Sphingomonadaceae</taxon>
        <taxon>Sphingorhabdus</taxon>
    </lineage>
</organism>
<gene>
    <name evidence="9" type="ORF">DXH95_14915</name>
</gene>
<evidence type="ECO:0000256" key="1">
    <source>
        <dbReference type="ARBA" id="ARBA00004651"/>
    </source>
</evidence>
<dbReference type="Pfam" id="PF01925">
    <property type="entry name" value="TauE"/>
    <property type="match status" value="1"/>
</dbReference>
<dbReference type="OrthoDB" id="7345770at2"/>
<dbReference type="Proteomes" id="UP000263833">
    <property type="component" value="Unassembled WGS sequence"/>
</dbReference>
<feature type="transmembrane region" description="Helical" evidence="8">
    <location>
        <begin position="174"/>
        <end position="194"/>
    </location>
</feature>
<evidence type="ECO:0000256" key="7">
    <source>
        <dbReference type="ARBA" id="ARBA00023136"/>
    </source>
</evidence>
<comment type="subcellular location">
    <subcellularLocation>
        <location evidence="1 8">Cell membrane</location>
        <topology evidence="1 8">Multi-pass membrane protein</topology>
    </subcellularLocation>
</comment>
<keyword evidence="4 8" id="KW-1003">Cell membrane</keyword>
<dbReference type="GO" id="GO:0005886">
    <property type="term" value="C:plasma membrane"/>
    <property type="evidence" value="ECO:0007669"/>
    <property type="project" value="UniProtKB-SubCell"/>
</dbReference>
<comment type="caution">
    <text evidence="9">The sequence shown here is derived from an EMBL/GenBank/DDBJ whole genome shotgun (WGS) entry which is preliminary data.</text>
</comment>
<feature type="transmembrane region" description="Helical" evidence="8">
    <location>
        <begin position="230"/>
        <end position="251"/>
    </location>
</feature>
<keyword evidence="3" id="KW-0813">Transport</keyword>
<evidence type="ECO:0000256" key="2">
    <source>
        <dbReference type="ARBA" id="ARBA00009142"/>
    </source>
</evidence>
<sequence>MTLEALLGGLSPATLSIALALVFGASVVRGLTGFGLAIILVPLLGLIVEPAEAVVISILLQLLAGPIGLKRILADGERATAIPISVAAVLATPFGVWLLSVTAPDVARLAIALLALAAFGLMFVPAKEGAIPGRKETLATGIAAGLLTGFASMPGPPVVPFYLRRKLPPDVARASMLMVFFATAIAGSIASFALGVANLHLLWLSVLFYPALYIGTRLGELAFGKVSEPVWRTLVGIILGVAGVAAVVRLLN</sequence>
<dbReference type="RefSeq" id="WP_115550358.1">
    <property type="nucleotide sequence ID" value="NZ_QRGP01000003.1"/>
</dbReference>
<dbReference type="PANTHER" id="PTHR30269">
    <property type="entry name" value="TRANSMEMBRANE PROTEIN YFCA"/>
    <property type="match status" value="1"/>
</dbReference>
<evidence type="ECO:0000313" key="9">
    <source>
        <dbReference type="EMBL" id="RDV01578.1"/>
    </source>
</evidence>
<comment type="similarity">
    <text evidence="2 8">Belongs to the 4-toluene sulfonate uptake permease (TSUP) (TC 2.A.102) family.</text>
</comment>
<evidence type="ECO:0000256" key="6">
    <source>
        <dbReference type="ARBA" id="ARBA00022989"/>
    </source>
</evidence>
<dbReference type="InterPro" id="IPR002781">
    <property type="entry name" value="TM_pro_TauE-like"/>
</dbReference>